<feature type="compositionally biased region" description="Polar residues" evidence="1">
    <location>
        <begin position="502"/>
        <end position="515"/>
    </location>
</feature>
<feature type="compositionally biased region" description="Polar residues" evidence="1">
    <location>
        <begin position="575"/>
        <end position="587"/>
    </location>
</feature>
<feature type="compositionally biased region" description="Polar residues" evidence="1">
    <location>
        <begin position="549"/>
        <end position="562"/>
    </location>
</feature>
<feature type="compositionally biased region" description="Polar residues" evidence="1">
    <location>
        <begin position="522"/>
        <end position="531"/>
    </location>
</feature>
<evidence type="ECO:0000313" key="3">
    <source>
        <dbReference type="Proteomes" id="UP001497623"/>
    </source>
</evidence>
<organism evidence="2 3">
    <name type="scientific">Meganyctiphanes norvegica</name>
    <name type="common">Northern krill</name>
    <name type="synonym">Thysanopoda norvegica</name>
    <dbReference type="NCBI Taxonomy" id="48144"/>
    <lineage>
        <taxon>Eukaryota</taxon>
        <taxon>Metazoa</taxon>
        <taxon>Ecdysozoa</taxon>
        <taxon>Arthropoda</taxon>
        <taxon>Crustacea</taxon>
        <taxon>Multicrustacea</taxon>
        <taxon>Malacostraca</taxon>
        <taxon>Eumalacostraca</taxon>
        <taxon>Eucarida</taxon>
        <taxon>Euphausiacea</taxon>
        <taxon>Euphausiidae</taxon>
        <taxon>Meganyctiphanes</taxon>
    </lineage>
</organism>
<feature type="compositionally biased region" description="Polar residues" evidence="1">
    <location>
        <begin position="104"/>
        <end position="113"/>
    </location>
</feature>
<feature type="region of interest" description="Disordered" evidence="1">
    <location>
        <begin position="346"/>
        <end position="380"/>
    </location>
</feature>
<feature type="compositionally biased region" description="Basic and acidic residues" evidence="1">
    <location>
        <begin position="589"/>
        <end position="599"/>
    </location>
</feature>
<keyword evidence="3" id="KW-1185">Reference proteome</keyword>
<feature type="region of interest" description="Disordered" evidence="1">
    <location>
        <begin position="296"/>
        <end position="320"/>
    </location>
</feature>
<feature type="compositionally biased region" description="Polar residues" evidence="1">
    <location>
        <begin position="305"/>
        <end position="317"/>
    </location>
</feature>
<accession>A0AAV2S3M7</accession>
<gene>
    <name evidence="2" type="ORF">MNOR_LOCUS31891</name>
</gene>
<feature type="compositionally biased region" description="Polar residues" evidence="1">
    <location>
        <begin position="137"/>
        <end position="149"/>
    </location>
</feature>
<name>A0AAV2S3M7_MEGNR</name>
<reference evidence="2 3" key="1">
    <citation type="submission" date="2024-05" db="EMBL/GenBank/DDBJ databases">
        <authorList>
            <person name="Wallberg A."/>
        </authorList>
    </citation>
    <scope>NUCLEOTIDE SEQUENCE [LARGE SCALE GENOMIC DNA]</scope>
</reference>
<feature type="compositionally biased region" description="Polar residues" evidence="1">
    <location>
        <begin position="193"/>
        <end position="227"/>
    </location>
</feature>
<evidence type="ECO:0000313" key="2">
    <source>
        <dbReference type="EMBL" id="CAL4157424.1"/>
    </source>
</evidence>
<comment type="caution">
    <text evidence="2">The sequence shown here is derived from an EMBL/GenBank/DDBJ whole genome shotgun (WGS) entry which is preliminary data.</text>
</comment>
<feature type="compositionally biased region" description="Low complexity" evidence="1">
    <location>
        <begin position="346"/>
        <end position="362"/>
    </location>
</feature>
<proteinExistence type="predicted"/>
<protein>
    <submittedName>
        <fullName evidence="2">Uncharacterized protein</fullName>
    </submittedName>
</protein>
<evidence type="ECO:0000256" key="1">
    <source>
        <dbReference type="SAM" id="MobiDB-lite"/>
    </source>
</evidence>
<feature type="non-terminal residue" evidence="2">
    <location>
        <position position="1"/>
    </location>
</feature>
<feature type="region of interest" description="Disordered" evidence="1">
    <location>
        <begin position="193"/>
        <end position="257"/>
    </location>
</feature>
<dbReference type="EMBL" id="CAXKWB010042116">
    <property type="protein sequence ID" value="CAL4157424.1"/>
    <property type="molecule type" value="Genomic_DNA"/>
</dbReference>
<feature type="region of interest" description="Disordered" evidence="1">
    <location>
        <begin position="483"/>
        <end position="599"/>
    </location>
</feature>
<sequence length="599" mass="64767">SVHLHYSELCCGVGGIDDLTSVGSTIGLPDGSFDILFVGAHGFYSSGCKAFVETGCTDDYDASKYCTLRRYSDQSLSTSQQQQQQLPHLRPGVVVLRRHLSHTGVSSSRNGTLRRSGSHGPKPPPPVRRTPSMTSTKSIPATMNSPVSMSGLNHSASTISLVNHASSLASTASLASSVSSLCASSINGSTITAGSTAEHSPGHISSSENSANGSFLQRTDSESSTPVGSLENLPPPPAFLLEDGPGEGGAICPDPDLTTPEGVRFFGDCTLGPPAPIIDEGLKQRQTSVHDAVKTLQDNKHQPISPLTQRKSLQPEPNNKLVEERRVSLGDARTSIMSTLNAKLAQKIQQTNQQQLQQMPQSPLKPQPPLRAREGSQSPRMGRARLGSLQEGVHLGSPHHQSSHHRPVQSMIISRGSEENIYGMNPLQQQLQQQHQYQQSLPHSIYQQQYSTFSQPNFQALQMQPQLIYEDTQSIYQSGGGMIRSESQQHVKQCGPPPVSKKPNQQAFLQSLNETLSKRQSDNVGSPGSPRTRSKRGHSEGSVVHPTMSLPSGQTLHRSGSNAADKASRVRNWISGKTYNVDPSTVKDSLMEQIRREQS</sequence>
<dbReference type="Proteomes" id="UP001497623">
    <property type="component" value="Unassembled WGS sequence"/>
</dbReference>
<feature type="region of interest" description="Disordered" evidence="1">
    <location>
        <begin position="104"/>
        <end position="149"/>
    </location>
</feature>
<dbReference type="AlphaFoldDB" id="A0AAV2S3M7"/>